<dbReference type="STRING" id="402881.Plav_2324"/>
<evidence type="ECO:0000313" key="1">
    <source>
        <dbReference type="EMBL" id="ABS63938.1"/>
    </source>
</evidence>
<gene>
    <name evidence="1" type="ordered locus">Plav_2324</name>
</gene>
<evidence type="ECO:0000313" key="2">
    <source>
        <dbReference type="Proteomes" id="UP000006377"/>
    </source>
</evidence>
<dbReference type="EMBL" id="CP000774">
    <property type="protein sequence ID" value="ABS63938.1"/>
    <property type="molecule type" value="Genomic_DNA"/>
</dbReference>
<dbReference type="eggNOG" id="COG3677">
    <property type="taxonomic scope" value="Bacteria"/>
</dbReference>
<dbReference type="Proteomes" id="UP000006377">
    <property type="component" value="Chromosome"/>
</dbReference>
<protein>
    <recommendedName>
        <fullName evidence="3">Insertion element protein</fullName>
    </recommendedName>
</protein>
<proteinExistence type="predicted"/>
<organism evidence="1 2">
    <name type="scientific">Parvibaculum lavamentivorans (strain DS-1 / DSM 13023 / NCIMB 13966)</name>
    <dbReference type="NCBI Taxonomy" id="402881"/>
    <lineage>
        <taxon>Bacteria</taxon>
        <taxon>Pseudomonadati</taxon>
        <taxon>Pseudomonadota</taxon>
        <taxon>Alphaproteobacteria</taxon>
        <taxon>Hyphomicrobiales</taxon>
        <taxon>Parvibaculaceae</taxon>
        <taxon>Parvibaculum</taxon>
    </lineage>
</organism>
<dbReference type="AlphaFoldDB" id="A7HVK5"/>
<accession>A7HVK5</accession>
<keyword evidence="2" id="KW-1185">Reference proteome</keyword>
<reference evidence="1 2" key="1">
    <citation type="journal article" date="2011" name="Stand. Genomic Sci.">
        <title>Complete genome sequence of Parvibaculum lavamentivorans type strain (DS-1(T)).</title>
        <authorList>
            <person name="Schleheck D."/>
            <person name="Weiss M."/>
            <person name="Pitluck S."/>
            <person name="Bruce D."/>
            <person name="Land M.L."/>
            <person name="Han S."/>
            <person name="Saunders E."/>
            <person name="Tapia R."/>
            <person name="Detter C."/>
            <person name="Brettin T."/>
            <person name="Han J."/>
            <person name="Woyke T."/>
            <person name="Goodwin L."/>
            <person name="Pennacchio L."/>
            <person name="Nolan M."/>
            <person name="Cook A.M."/>
            <person name="Kjelleberg S."/>
            <person name="Thomas T."/>
        </authorList>
    </citation>
    <scope>NUCLEOTIDE SEQUENCE [LARGE SCALE GENOMIC DNA]</scope>
    <source>
        <strain evidence="2">DS-1 / DSM 13023 / NCIMB 13966</strain>
    </source>
</reference>
<sequence>MAGQGRKSTSGMPRIPGAFRDIQVNSCRNPTCSNFGNPARPFVPRGRPSSGAPAARDDYVLSGDAKLAPDSFLKCKRCLRTHSIKSNAAIAAEMSRISAYLEPRPEPSCPAPACANAGVGVYSRPEAYASQGSRGGAQRFRCKACQRTFSVALKSTVRQRAPHLNRTVFAEVVSKKPLRGIMEVTGLSAAAVYDKLDFLYRQCRGFAGERESRAHRIERKRVRLCVDRQDYMINWRSKSARKNIQLTAICTVEADSSYVLGHHLNFDPDINQTEVEDAAAVNGDFAPGTRSYFRAQPQYWLNAEFDRMAGISRMEVRPDFDGETLTVDELIAVKSRWERNLPDPERPDLPGRGNQLSPDGVMTHLDYTAYAHARLVRRFVSGARYATIYSDQDEVLRAAFISAFAPKILMEEAEMAYVQFQKQMTIDEKKDLMRKSNKVVASLTQASDDTEQAAIVKFMADEYAAAASSEPDWRKRWIPHPRSTINEPKRRILYLTDTGNKTPERIGWTLSGATLAPVDNYFMRLRRKINYLERPIPTRSNASRLWSGYHAYDPKRVLQMLEIFHVYTNYIRTKDGKSTPAVKFGLAKGPVRFEDIIYWMPKAPTYPI</sequence>
<dbReference type="KEGG" id="pla:Plav_2324"/>
<evidence type="ECO:0008006" key="3">
    <source>
        <dbReference type="Google" id="ProtNLM"/>
    </source>
</evidence>
<dbReference type="HOGENOM" id="CLU_032802_0_0_5"/>
<name>A7HVK5_PARL1</name>